<dbReference type="Pfam" id="PF01580">
    <property type="entry name" value="FtsK_SpoIIIE"/>
    <property type="match status" value="1"/>
</dbReference>
<evidence type="ECO:0000313" key="13">
    <source>
        <dbReference type="EMBL" id="RDS59197.1"/>
    </source>
</evidence>
<dbReference type="SMART" id="SM00843">
    <property type="entry name" value="Ftsk_gamma"/>
    <property type="match status" value="1"/>
</dbReference>
<evidence type="ECO:0000256" key="9">
    <source>
        <dbReference type="PROSITE-ProRule" id="PRU00289"/>
    </source>
</evidence>
<evidence type="ECO:0000256" key="10">
    <source>
        <dbReference type="SAM" id="MobiDB-lite"/>
    </source>
</evidence>
<dbReference type="InterPro" id="IPR041027">
    <property type="entry name" value="FtsK_alpha"/>
</dbReference>
<comment type="subcellular location">
    <subcellularLocation>
        <location evidence="1">Membrane</location>
        <topology evidence="1">Multi-pass membrane protein</topology>
    </subcellularLocation>
</comment>
<keyword evidence="5" id="KW-0159">Chromosome partition</keyword>
<feature type="domain" description="FtsK" evidence="12">
    <location>
        <begin position="586"/>
        <end position="785"/>
    </location>
</feature>
<dbReference type="Proteomes" id="UP000254492">
    <property type="component" value="Unassembled WGS sequence"/>
</dbReference>
<gene>
    <name evidence="13" type="ORF">DWV05_07220</name>
</gene>
<organism evidence="13 14">
    <name type="scientific">Weissella thailandensis</name>
    <dbReference type="NCBI Taxonomy" id="89061"/>
    <lineage>
        <taxon>Bacteria</taxon>
        <taxon>Bacillati</taxon>
        <taxon>Bacillota</taxon>
        <taxon>Bacilli</taxon>
        <taxon>Lactobacillales</taxon>
        <taxon>Lactobacillaceae</taxon>
        <taxon>Weissella</taxon>
    </lineage>
</organism>
<keyword evidence="7" id="KW-0238">DNA-binding</keyword>
<feature type="compositionally biased region" description="Polar residues" evidence="10">
    <location>
        <begin position="417"/>
        <end position="431"/>
    </location>
</feature>
<proteinExistence type="inferred from homology"/>
<feature type="region of interest" description="Disordered" evidence="10">
    <location>
        <begin position="254"/>
        <end position="281"/>
    </location>
</feature>
<dbReference type="PROSITE" id="PS50901">
    <property type="entry name" value="FTSK"/>
    <property type="match status" value="1"/>
</dbReference>
<dbReference type="InterPro" id="IPR027417">
    <property type="entry name" value="P-loop_NTPase"/>
</dbReference>
<evidence type="ECO:0000256" key="5">
    <source>
        <dbReference type="ARBA" id="ARBA00022829"/>
    </source>
</evidence>
<evidence type="ECO:0000313" key="14">
    <source>
        <dbReference type="Proteomes" id="UP000254492"/>
    </source>
</evidence>
<dbReference type="SUPFAM" id="SSF52540">
    <property type="entry name" value="P-loop containing nucleoside triphosphate hydrolases"/>
    <property type="match status" value="1"/>
</dbReference>
<dbReference type="PANTHER" id="PTHR22683:SF41">
    <property type="entry name" value="DNA TRANSLOCASE FTSK"/>
    <property type="match status" value="1"/>
</dbReference>
<dbReference type="InterPro" id="IPR018541">
    <property type="entry name" value="Ftsk_gamma"/>
</dbReference>
<feature type="region of interest" description="Disordered" evidence="10">
    <location>
        <begin position="325"/>
        <end position="374"/>
    </location>
</feature>
<dbReference type="RefSeq" id="WP_115471314.1">
    <property type="nucleotide sequence ID" value="NZ_BJEC01000011.1"/>
</dbReference>
<feature type="transmembrane region" description="Helical" evidence="11">
    <location>
        <begin position="151"/>
        <end position="174"/>
    </location>
</feature>
<dbReference type="PANTHER" id="PTHR22683">
    <property type="entry name" value="SPORULATION PROTEIN RELATED"/>
    <property type="match status" value="1"/>
</dbReference>
<feature type="transmembrane region" description="Helical" evidence="11">
    <location>
        <begin position="108"/>
        <end position="130"/>
    </location>
</feature>
<evidence type="ECO:0000256" key="11">
    <source>
        <dbReference type="SAM" id="Phobius"/>
    </source>
</evidence>
<dbReference type="Pfam" id="PF17854">
    <property type="entry name" value="FtsK_alpha"/>
    <property type="match status" value="1"/>
</dbReference>
<keyword evidence="6 9" id="KW-0067">ATP-binding</keyword>
<evidence type="ECO:0000256" key="4">
    <source>
        <dbReference type="ARBA" id="ARBA00022741"/>
    </source>
</evidence>
<feature type="compositionally biased region" description="Polar residues" evidence="10">
    <location>
        <begin position="329"/>
        <end position="340"/>
    </location>
</feature>
<feature type="compositionally biased region" description="Low complexity" evidence="10">
    <location>
        <begin position="343"/>
        <end position="362"/>
    </location>
</feature>
<keyword evidence="11" id="KW-0472">Membrane</keyword>
<comment type="caution">
    <text evidence="13">The sequence shown here is derived from an EMBL/GenBank/DDBJ whole genome shotgun (WGS) entry which is preliminary data.</text>
</comment>
<keyword evidence="4 9" id="KW-0547">Nucleotide-binding</keyword>
<feature type="binding site" evidence="9">
    <location>
        <begin position="603"/>
        <end position="610"/>
    </location>
    <ligand>
        <name>ATP</name>
        <dbReference type="ChEBI" id="CHEBI:30616"/>
    </ligand>
</feature>
<evidence type="ECO:0000256" key="1">
    <source>
        <dbReference type="ARBA" id="ARBA00004141"/>
    </source>
</evidence>
<sequence>MAYKKSTARKKPTRGRPKKSTPRKTTNRKKKKNNDTLDWFISRLPQISGLIAVILTILAIAKVGLVGKLVANLVRLLVGGSYQILLIVLLIPFLVVMAYGTWPPRLKWHHYLGFTTFYVGIMLIGSILLFNKMDLHSDYVVTIQQLINQDLNNHAVTTPVGGGIIGAFIYQYTYLATGNFGSWLLAIVLLIVGNVVMFRLPIRSVFDNFFTFAEGAGDLVQTQATTAHEKMTESISTFRTKQKDRQQEAMKDFFNEDPFSSNQEKKENPLPEASSSGEVHFKVPNKKQALTDNDAEASVTKFVVPEIVAPTSQYDQQATVSVDPELMKKSQSSSATATETKAQHAAASTAPASMQSSAPQQAKTSFDSKRVVQSADPVEPVVYGEDLADDDLLPGQDVPLSHVDMLDRPAKSEAKQTSHQANMHVTPSAMSEPTPDVDASGLATVVSDEDYRIPTTQLLQQIGSTDQSQERDALSEKAQILHQTLQSFKINATVEKVVLGPTVTQYEIKPAVGVKVSKIQNLADDLALALAAKSLRIEAPIPGKNVVGIEVANDQQATVGFRDMVEEAGIDTEKPLVVPIGRGVTSGVVKVDLTKMPHLLIAGSTGSGKSVAINGILASILLQAKPSQVRLMLVDPKKVELSVYNDIPHLITPVVSDPKKAALGLKKVVAEMDRRFKLLAEEGVRNIDGYNKLMKKRDETEKGVASQKLPYLVVIIDELADLMMTSSVSGDVENAIVRIAQLGRAAGIHMIVATQRPSVDIITGLIKANVPSRMAFAVSSGVDSRTILDGNGAEKLLGRGDMLFAPIGSNGPQRVQGAFISDDDVEAITDYIKQQGSAQYDESMSVSDAEVQALENGHGSGNDELDEKWDEVLEFILRANGASTSSIQRHFGMGYNRAGRIIDALEDRGLIGPANGSKPRELKFTAEMMDRFKKDAQ</sequence>
<dbReference type="Gene3D" id="3.40.50.300">
    <property type="entry name" value="P-loop containing nucleotide triphosphate hydrolases"/>
    <property type="match status" value="1"/>
</dbReference>
<keyword evidence="14" id="KW-1185">Reference proteome</keyword>
<evidence type="ECO:0000256" key="3">
    <source>
        <dbReference type="ARBA" id="ARBA00020887"/>
    </source>
</evidence>
<feature type="region of interest" description="Disordered" evidence="10">
    <location>
        <begin position="409"/>
        <end position="437"/>
    </location>
</feature>
<protein>
    <recommendedName>
        <fullName evidence="3">DNA translocase FtsK</fullName>
    </recommendedName>
</protein>
<evidence type="ECO:0000259" key="12">
    <source>
        <dbReference type="PROSITE" id="PS50901"/>
    </source>
</evidence>
<dbReference type="Gene3D" id="1.10.10.10">
    <property type="entry name" value="Winged helix-like DNA-binding domain superfamily/Winged helix DNA-binding domain"/>
    <property type="match status" value="1"/>
</dbReference>
<evidence type="ECO:0000256" key="7">
    <source>
        <dbReference type="ARBA" id="ARBA00023125"/>
    </source>
</evidence>
<feature type="transmembrane region" description="Helical" evidence="11">
    <location>
        <begin position="47"/>
        <end position="70"/>
    </location>
</feature>
<dbReference type="Pfam" id="PF09397">
    <property type="entry name" value="FtsK_gamma"/>
    <property type="match status" value="1"/>
</dbReference>
<dbReference type="SMART" id="SM00382">
    <property type="entry name" value="AAA"/>
    <property type="match status" value="1"/>
</dbReference>
<keyword evidence="11" id="KW-0812">Transmembrane</keyword>
<dbReference type="Gene3D" id="3.30.980.40">
    <property type="match status" value="1"/>
</dbReference>
<dbReference type="InterPro" id="IPR036390">
    <property type="entry name" value="WH_DNA-bd_sf"/>
</dbReference>
<dbReference type="InterPro" id="IPR003593">
    <property type="entry name" value="AAA+_ATPase"/>
</dbReference>
<reference evidence="13 14" key="1">
    <citation type="submission" date="2018-07" db="EMBL/GenBank/DDBJ databases">
        <title>Genome-based reclassification of Weissella jogaejeotgali as Weissella thailandensis.</title>
        <authorList>
            <person name="Chun J."/>
            <person name="Kim B.-Y."/>
            <person name="Kwak M.-J."/>
        </authorList>
    </citation>
    <scope>NUCLEOTIDE SEQUENCE [LARGE SCALE GENOMIC DNA]</scope>
    <source>
        <strain evidence="13 14">KCTC 3751</strain>
    </source>
</reference>
<dbReference type="SUPFAM" id="SSF46785">
    <property type="entry name" value="Winged helix' DNA-binding domain"/>
    <property type="match status" value="1"/>
</dbReference>
<dbReference type="EMBL" id="QRAY01000012">
    <property type="protein sequence ID" value="RDS59197.1"/>
    <property type="molecule type" value="Genomic_DNA"/>
</dbReference>
<feature type="transmembrane region" description="Helical" evidence="11">
    <location>
        <begin position="82"/>
        <end position="102"/>
    </location>
</feature>
<dbReference type="InterPro" id="IPR036388">
    <property type="entry name" value="WH-like_DNA-bd_sf"/>
</dbReference>
<accession>A0ABX9I3U4</accession>
<evidence type="ECO:0000256" key="6">
    <source>
        <dbReference type="ARBA" id="ARBA00022840"/>
    </source>
</evidence>
<feature type="transmembrane region" description="Helical" evidence="11">
    <location>
        <begin position="180"/>
        <end position="200"/>
    </location>
</feature>
<dbReference type="InterPro" id="IPR002543">
    <property type="entry name" value="FtsK_dom"/>
</dbReference>
<evidence type="ECO:0000256" key="8">
    <source>
        <dbReference type="ARBA" id="ARBA00025923"/>
    </source>
</evidence>
<feature type="region of interest" description="Disordered" evidence="10">
    <location>
        <begin position="1"/>
        <end position="31"/>
    </location>
</feature>
<keyword evidence="11" id="KW-1133">Transmembrane helix</keyword>
<evidence type="ECO:0000256" key="2">
    <source>
        <dbReference type="ARBA" id="ARBA00006474"/>
    </source>
</evidence>
<dbReference type="InterPro" id="IPR050206">
    <property type="entry name" value="FtsK/SpoIIIE/SftA"/>
</dbReference>
<comment type="similarity">
    <text evidence="2">Belongs to the FtsK/SpoIIIE/SftA family.</text>
</comment>
<name>A0ABX9I3U4_9LACO</name>
<comment type="subunit">
    <text evidence="8">Homohexamer. Forms a ring that surrounds DNA.</text>
</comment>